<accession>A0A517N040</accession>
<protein>
    <recommendedName>
        <fullName evidence="1">DUF374 domain-containing protein</fullName>
    </recommendedName>
</protein>
<dbReference type="AlphaFoldDB" id="A0A517N040"/>
<proteinExistence type="predicted"/>
<dbReference type="RefSeq" id="WP_145062064.1">
    <property type="nucleotide sequence ID" value="NZ_CP036263.1"/>
</dbReference>
<name>A0A517N040_9BACT</name>
<dbReference type="OrthoDB" id="9810508at2"/>
<sequence>MSKKNKTAGPSLPVRWGGMLASLGIRGWMSTMDYRAIFQDPRVDAIHPAEKPRIYVFWHEYILIPLYLRGNCNLSMLLSKHRDADILDRVAGHMGFHCVRGSTYNGATAALLELSRRGQSMHLTITPDGPRGPRRELAQGAVFLASRMQMPIVALGFGSDRPWRAGSWDKFAVPRPFSRVRAIISPEIHIPAGLDRPALEQQRLGVERRLQELTTEAENWAASGERRAGETVAKRQGLIKQTNSHSIDGHFQKFPAEYSEPSEKFRKAG</sequence>
<organism evidence="2 3">
    <name type="scientific">Adhaeretor mobilis</name>
    <dbReference type="NCBI Taxonomy" id="1930276"/>
    <lineage>
        <taxon>Bacteria</taxon>
        <taxon>Pseudomonadati</taxon>
        <taxon>Planctomycetota</taxon>
        <taxon>Planctomycetia</taxon>
        <taxon>Pirellulales</taxon>
        <taxon>Lacipirellulaceae</taxon>
        <taxon>Adhaeretor</taxon>
    </lineage>
</organism>
<dbReference type="Proteomes" id="UP000319852">
    <property type="component" value="Chromosome"/>
</dbReference>
<reference evidence="2 3" key="1">
    <citation type="submission" date="2019-02" db="EMBL/GenBank/DDBJ databases">
        <title>Deep-cultivation of Planctomycetes and their phenomic and genomic characterization uncovers novel biology.</title>
        <authorList>
            <person name="Wiegand S."/>
            <person name="Jogler M."/>
            <person name="Boedeker C."/>
            <person name="Pinto D."/>
            <person name="Vollmers J."/>
            <person name="Rivas-Marin E."/>
            <person name="Kohn T."/>
            <person name="Peeters S.H."/>
            <person name="Heuer A."/>
            <person name="Rast P."/>
            <person name="Oberbeckmann S."/>
            <person name="Bunk B."/>
            <person name="Jeske O."/>
            <person name="Meyerdierks A."/>
            <person name="Storesund J.E."/>
            <person name="Kallscheuer N."/>
            <person name="Luecker S."/>
            <person name="Lage O.M."/>
            <person name="Pohl T."/>
            <person name="Merkel B.J."/>
            <person name="Hornburger P."/>
            <person name="Mueller R.-W."/>
            <person name="Bruemmer F."/>
            <person name="Labrenz M."/>
            <person name="Spormann A.M."/>
            <person name="Op den Camp H."/>
            <person name="Overmann J."/>
            <person name="Amann R."/>
            <person name="Jetten M.S.M."/>
            <person name="Mascher T."/>
            <person name="Medema M.H."/>
            <person name="Devos D.P."/>
            <person name="Kaster A.-K."/>
            <person name="Ovreas L."/>
            <person name="Rohde M."/>
            <person name="Galperin M.Y."/>
            <person name="Jogler C."/>
        </authorList>
    </citation>
    <scope>NUCLEOTIDE SEQUENCE [LARGE SCALE GENOMIC DNA]</scope>
    <source>
        <strain evidence="2 3">HG15A2</strain>
    </source>
</reference>
<dbReference type="KEGG" id="amob:HG15A2_38470"/>
<dbReference type="EMBL" id="CP036263">
    <property type="protein sequence ID" value="QDT00509.1"/>
    <property type="molecule type" value="Genomic_DNA"/>
</dbReference>
<dbReference type="CDD" id="cd07983">
    <property type="entry name" value="LPLAT_DUF374-like"/>
    <property type="match status" value="1"/>
</dbReference>
<dbReference type="InterPro" id="IPR007172">
    <property type="entry name" value="DUF374"/>
</dbReference>
<keyword evidence="3" id="KW-1185">Reference proteome</keyword>
<evidence type="ECO:0000313" key="3">
    <source>
        <dbReference type="Proteomes" id="UP000319852"/>
    </source>
</evidence>
<feature type="domain" description="DUF374" evidence="1">
    <location>
        <begin position="69"/>
        <end position="134"/>
    </location>
</feature>
<dbReference type="Pfam" id="PF04028">
    <property type="entry name" value="DUF374"/>
    <property type="match status" value="1"/>
</dbReference>
<evidence type="ECO:0000259" key="1">
    <source>
        <dbReference type="Pfam" id="PF04028"/>
    </source>
</evidence>
<gene>
    <name evidence="2" type="ORF">HG15A2_38470</name>
</gene>
<evidence type="ECO:0000313" key="2">
    <source>
        <dbReference type="EMBL" id="QDT00509.1"/>
    </source>
</evidence>